<dbReference type="InterPro" id="IPR036388">
    <property type="entry name" value="WH-like_DNA-bd_sf"/>
</dbReference>
<dbReference type="PRINTS" id="PR00364">
    <property type="entry name" value="DISEASERSIST"/>
</dbReference>
<dbReference type="Gene3D" id="1.10.8.430">
    <property type="entry name" value="Helical domain of apoptotic protease-activating factors"/>
    <property type="match status" value="1"/>
</dbReference>
<accession>A3C9V8</accession>
<comment type="similarity">
    <text evidence="1">Belongs to the disease resistance NB-LRR family.</text>
</comment>
<dbReference type="InterPro" id="IPR058922">
    <property type="entry name" value="WHD_DRP"/>
</dbReference>
<evidence type="ECO:0000256" key="6">
    <source>
        <dbReference type="ARBA" id="ARBA00023054"/>
    </source>
</evidence>
<dbReference type="SUPFAM" id="SSF52540">
    <property type="entry name" value="P-loop containing nucleoside triphosphate hydrolases"/>
    <property type="match status" value="2"/>
</dbReference>
<dbReference type="PANTHER" id="PTHR23155">
    <property type="entry name" value="DISEASE RESISTANCE PROTEIN RP"/>
    <property type="match status" value="1"/>
</dbReference>
<evidence type="ECO:0000259" key="8">
    <source>
        <dbReference type="Pfam" id="PF18052"/>
    </source>
</evidence>
<dbReference type="GO" id="GO:0042742">
    <property type="term" value="P:defense response to bacterium"/>
    <property type="evidence" value="ECO:0007669"/>
    <property type="project" value="UniProtKB-ARBA"/>
</dbReference>
<evidence type="ECO:0000313" key="11">
    <source>
        <dbReference type="EMBL" id="EAZ17871.1"/>
    </source>
</evidence>
<dbReference type="InterPro" id="IPR042197">
    <property type="entry name" value="Apaf_helical"/>
</dbReference>
<evidence type="ECO:0000259" key="9">
    <source>
        <dbReference type="Pfam" id="PF23559"/>
    </source>
</evidence>
<dbReference type="InterPro" id="IPR044974">
    <property type="entry name" value="Disease_R_plants"/>
</dbReference>
<reference evidence="11" key="1">
    <citation type="journal article" date="2005" name="PLoS Biol.">
        <title>The genomes of Oryza sativa: a history of duplications.</title>
        <authorList>
            <person name="Yu J."/>
            <person name="Wang J."/>
            <person name="Lin W."/>
            <person name="Li S."/>
            <person name="Li H."/>
            <person name="Zhou J."/>
            <person name="Ni P."/>
            <person name="Dong W."/>
            <person name="Hu S."/>
            <person name="Zeng C."/>
            <person name="Zhang J."/>
            <person name="Zhang Y."/>
            <person name="Li R."/>
            <person name="Xu Z."/>
            <person name="Li S."/>
            <person name="Li X."/>
            <person name="Zheng H."/>
            <person name="Cong L."/>
            <person name="Lin L."/>
            <person name="Yin J."/>
            <person name="Geng J."/>
            <person name="Li G."/>
            <person name="Shi J."/>
            <person name="Liu J."/>
            <person name="Lv H."/>
            <person name="Li J."/>
            <person name="Wang J."/>
            <person name="Deng Y."/>
            <person name="Ran L."/>
            <person name="Shi X."/>
            <person name="Wang X."/>
            <person name="Wu Q."/>
            <person name="Li C."/>
            <person name="Ren X."/>
            <person name="Wang J."/>
            <person name="Wang X."/>
            <person name="Li D."/>
            <person name="Liu D."/>
            <person name="Zhang X."/>
            <person name="Ji Z."/>
            <person name="Zhao W."/>
            <person name="Sun Y."/>
            <person name="Zhang Z."/>
            <person name="Bao J."/>
            <person name="Han Y."/>
            <person name="Dong L."/>
            <person name="Ji J."/>
            <person name="Chen P."/>
            <person name="Wu S."/>
            <person name="Liu J."/>
            <person name="Xiao Y."/>
            <person name="Bu D."/>
            <person name="Tan J."/>
            <person name="Yang L."/>
            <person name="Ye C."/>
            <person name="Zhang J."/>
            <person name="Xu J."/>
            <person name="Zhou Y."/>
            <person name="Yu Y."/>
            <person name="Zhang B."/>
            <person name="Zhuang S."/>
            <person name="Wei H."/>
            <person name="Liu B."/>
            <person name="Lei M."/>
            <person name="Yu H."/>
            <person name="Li Y."/>
            <person name="Xu H."/>
            <person name="Wei S."/>
            <person name="He X."/>
            <person name="Fang L."/>
            <person name="Zhang Z."/>
            <person name="Zhang Y."/>
            <person name="Huang X."/>
            <person name="Su Z."/>
            <person name="Tong W."/>
            <person name="Li J."/>
            <person name="Tong Z."/>
            <person name="Li S."/>
            <person name="Ye J."/>
            <person name="Wang L."/>
            <person name="Fang L."/>
            <person name="Lei T."/>
            <person name="Chen C."/>
            <person name="Chen H."/>
            <person name="Xu Z."/>
            <person name="Li H."/>
            <person name="Huang H."/>
            <person name="Zhang F."/>
            <person name="Xu H."/>
            <person name="Li N."/>
            <person name="Zhao C."/>
            <person name="Li S."/>
            <person name="Dong L."/>
            <person name="Huang Y."/>
            <person name="Li L."/>
            <person name="Xi Y."/>
            <person name="Qi Q."/>
            <person name="Li W."/>
            <person name="Zhang B."/>
            <person name="Hu W."/>
            <person name="Zhang Y."/>
            <person name="Tian X."/>
            <person name="Jiao Y."/>
            <person name="Liang X."/>
            <person name="Jin J."/>
            <person name="Gao L."/>
            <person name="Zheng W."/>
            <person name="Hao B."/>
            <person name="Liu S."/>
            <person name="Wang W."/>
            <person name="Yuan L."/>
            <person name="Cao M."/>
            <person name="McDermott J."/>
            <person name="Samudrala R."/>
            <person name="Wang J."/>
            <person name="Wong G.K."/>
            <person name="Yang H."/>
        </authorList>
    </citation>
    <scope>NUCLEOTIDE SEQUENCE [LARGE SCALE GENOMIC DNA]</scope>
</reference>
<dbReference type="InterPro" id="IPR027417">
    <property type="entry name" value="P-loop_NTPase"/>
</dbReference>
<dbReference type="Gene3D" id="3.40.50.300">
    <property type="entry name" value="P-loop containing nucleotide triphosphate hydrolases"/>
    <property type="match status" value="1"/>
</dbReference>
<feature type="domain" description="Disease resistance protein winged helix" evidence="9">
    <location>
        <begin position="540"/>
        <end position="611"/>
    </location>
</feature>
<keyword evidence="4" id="KW-0547">Nucleotide-binding</keyword>
<dbReference type="Gene3D" id="1.20.5.4130">
    <property type="match status" value="1"/>
</dbReference>
<feature type="domain" description="Disease resistance R13L4/SHOC-2-like LRR" evidence="10">
    <location>
        <begin position="658"/>
        <end position="990"/>
    </location>
</feature>
<gene>
    <name evidence="11" type="ORF">OsJ_33421</name>
</gene>
<dbReference type="InterPro" id="IPR032675">
    <property type="entry name" value="LRR_dom_sf"/>
</dbReference>
<keyword evidence="6" id="KW-0175">Coiled coil</keyword>
<dbReference type="AlphaFoldDB" id="A3C9V8"/>
<dbReference type="Pfam" id="PF23559">
    <property type="entry name" value="WHD_DRP"/>
    <property type="match status" value="1"/>
</dbReference>
<name>A3C9V8_ORYSJ</name>
<dbReference type="Proteomes" id="UP000007752">
    <property type="component" value="Chromosome 11"/>
</dbReference>
<evidence type="ECO:0000256" key="4">
    <source>
        <dbReference type="ARBA" id="ARBA00022741"/>
    </source>
</evidence>
<sequence>MAEAALLALSKIGSYAAIEAAMVAKSKISNLMELSATVQRIRRQFLMMNFFIRKMGASYLSDELLKGWIAEVRMLAYRVEDVLDSFFYHSIQFKKDKFLNKIVKGSHYAVVFNAIADELVQIEKDIEHVSKLKDMWVYPVSQLIPTQVTISEHRFPQYSFPRLMKDEDLVGMENNRQHLKQLFSHGISALRVISVWGMGGMGKTTLVLNVYEQHKEKFDINVWLTVSQAFSVEALLRKLLWEIRRRCELTTPGDGDSVNKEQQASDETDKLEVSQLKELKDELKKALMRKRFMVVLDDVWERQVFDMMHDVFEDFRNGSRVVITTRRGDVAALAHEGCQLKLNPLELNDALLLFSKKAFPNSNDLECPLKLKDLATDIAKKSNDSSLTECRLELNGLATDIAEKCNCLPLANSPAQVQELVAYIVKNCQDLLQMENNPSGLQKLATDILKKCELLPLVKCSAELQKLAIEIVKKCGGLPLAIASVGSLLSARMQIECVWKQIHDQLPCELEKDDQVRGVLTLSYYDLPGELRNCFLYCSMFPEDYLLSREVLVRQWIAEGFVEKKGDSTLEEVAEGYLMELVHRNMLQLVYNDELGRVSTCSMHDILRELALSISKAELFGTANNFSEMAQMNTNVRRLSACRWTHTEHDLSKIKFPHLRTVIALQSSMDFVPSILSESKHLTVLELQDSGINQVPASIGDLFNLRYIGLRNTAVKSLPDSIEKLVNLQTLDAKSTKIEKLPSGIVKLYKLRHLLIDRLSDGTRTEFRYFEGVVAPKGLSRLEELQTLETVEASKDLGEHLEKMIQLRNLWIGNIKAGHCAQLLASLSKMPLLYSLLLCASDEEEKLNIEKLVPTSTMLQKLIIRGCTSESTLECPVFQDHGRRLKYLALSRCHLGHDAFERLEKCVPNLTYLSLNKVHTNGAHTLVLPAKSFPLLKTLVLRNMSNVNLLKIGADALKCIEGLYIVSLSNLKSVPEGIESLSSLKKLTLLGLHNDFKAEWNKKRMHEKMKHVTKLRVYEWS</sequence>
<dbReference type="Pfam" id="PF23598">
    <property type="entry name" value="LRR_14"/>
    <property type="match status" value="1"/>
</dbReference>
<evidence type="ECO:0000259" key="7">
    <source>
        <dbReference type="Pfam" id="PF00931"/>
    </source>
</evidence>
<dbReference type="InterPro" id="IPR041118">
    <property type="entry name" value="Rx_N"/>
</dbReference>
<keyword evidence="5" id="KW-0611">Plant defense</keyword>
<dbReference type="SUPFAM" id="SSF52058">
    <property type="entry name" value="L domain-like"/>
    <property type="match status" value="1"/>
</dbReference>
<dbReference type="Gene3D" id="3.80.10.10">
    <property type="entry name" value="Ribonuclease Inhibitor"/>
    <property type="match status" value="1"/>
</dbReference>
<dbReference type="FunFam" id="1.10.10.10:FF:000322">
    <property type="entry name" value="Probable disease resistance protein At1g63360"/>
    <property type="match status" value="1"/>
</dbReference>
<keyword evidence="3" id="KW-0677">Repeat</keyword>
<organism evidence="11">
    <name type="scientific">Oryza sativa subsp. japonica</name>
    <name type="common">Rice</name>
    <dbReference type="NCBI Taxonomy" id="39947"/>
    <lineage>
        <taxon>Eukaryota</taxon>
        <taxon>Viridiplantae</taxon>
        <taxon>Streptophyta</taxon>
        <taxon>Embryophyta</taxon>
        <taxon>Tracheophyta</taxon>
        <taxon>Spermatophyta</taxon>
        <taxon>Magnoliopsida</taxon>
        <taxon>Liliopsida</taxon>
        <taxon>Poales</taxon>
        <taxon>Poaceae</taxon>
        <taxon>BOP clade</taxon>
        <taxon>Oryzoideae</taxon>
        <taxon>Oryzeae</taxon>
        <taxon>Oryzinae</taxon>
        <taxon>Oryza</taxon>
        <taxon>Oryza sativa</taxon>
    </lineage>
</organism>
<dbReference type="InterPro" id="IPR002182">
    <property type="entry name" value="NB-ARC"/>
</dbReference>
<dbReference type="GO" id="GO:0009626">
    <property type="term" value="P:plant-type hypersensitive response"/>
    <property type="evidence" value="ECO:0007669"/>
    <property type="project" value="UniProtKB-ARBA"/>
</dbReference>
<evidence type="ECO:0000256" key="3">
    <source>
        <dbReference type="ARBA" id="ARBA00022737"/>
    </source>
</evidence>
<evidence type="ECO:0000256" key="1">
    <source>
        <dbReference type="ARBA" id="ARBA00008894"/>
    </source>
</evidence>
<evidence type="ECO:0000256" key="5">
    <source>
        <dbReference type="ARBA" id="ARBA00022821"/>
    </source>
</evidence>
<evidence type="ECO:0000256" key="2">
    <source>
        <dbReference type="ARBA" id="ARBA00022614"/>
    </source>
</evidence>
<dbReference type="EMBL" id="CM000148">
    <property type="protein sequence ID" value="EAZ17871.1"/>
    <property type="molecule type" value="Genomic_DNA"/>
</dbReference>
<dbReference type="Gene3D" id="1.10.10.10">
    <property type="entry name" value="Winged helix-like DNA-binding domain superfamily/Winged helix DNA-binding domain"/>
    <property type="match status" value="1"/>
</dbReference>
<dbReference type="Pfam" id="PF18052">
    <property type="entry name" value="Rx_N"/>
    <property type="match status" value="1"/>
</dbReference>
<feature type="domain" description="NB-ARC" evidence="7">
    <location>
        <begin position="181"/>
        <end position="362"/>
    </location>
</feature>
<feature type="domain" description="Disease resistance N-terminal" evidence="8">
    <location>
        <begin position="19"/>
        <end position="95"/>
    </location>
</feature>
<keyword evidence="2" id="KW-0433">Leucine-rich repeat</keyword>
<dbReference type="GO" id="GO:0043531">
    <property type="term" value="F:ADP binding"/>
    <property type="evidence" value="ECO:0007669"/>
    <property type="project" value="InterPro"/>
</dbReference>
<reference evidence="11" key="2">
    <citation type="submission" date="2008-12" db="EMBL/GenBank/DDBJ databases">
        <title>Improved gene annotation of the rice (Oryza sativa) genomes.</title>
        <authorList>
            <person name="Wang J."/>
            <person name="Li R."/>
            <person name="Fan W."/>
            <person name="Huang Q."/>
            <person name="Zhang J."/>
            <person name="Zhou Y."/>
            <person name="Hu Y."/>
            <person name="Zi S."/>
            <person name="Li J."/>
            <person name="Ni P."/>
            <person name="Zheng H."/>
            <person name="Zhang Y."/>
            <person name="Zhao M."/>
            <person name="Hao Q."/>
            <person name="McDermott J."/>
            <person name="Samudrala R."/>
            <person name="Kristiansen K."/>
            <person name="Wong G.K.-S."/>
        </authorList>
    </citation>
    <scope>NUCLEOTIDE SEQUENCE</scope>
</reference>
<proteinExistence type="inferred from homology"/>
<protein>
    <submittedName>
        <fullName evidence="11">Uncharacterized protein</fullName>
    </submittedName>
</protein>
<dbReference type="GO" id="GO:0002758">
    <property type="term" value="P:innate immune response-activating signaling pathway"/>
    <property type="evidence" value="ECO:0007669"/>
    <property type="project" value="UniProtKB-ARBA"/>
</dbReference>
<dbReference type="PANTHER" id="PTHR23155:SF1166">
    <property type="entry name" value="NB-ARC DOMAIN CONTAINING PROTEIN, EXPRESSED"/>
    <property type="match status" value="1"/>
</dbReference>
<dbReference type="InterPro" id="IPR055414">
    <property type="entry name" value="LRR_R13L4/SHOC2-like"/>
</dbReference>
<evidence type="ECO:0000259" key="10">
    <source>
        <dbReference type="Pfam" id="PF23598"/>
    </source>
</evidence>
<dbReference type="Pfam" id="PF00931">
    <property type="entry name" value="NB-ARC"/>
    <property type="match status" value="1"/>
</dbReference>